<dbReference type="InterPro" id="IPR030960">
    <property type="entry name" value="DHQS/DOIS_N"/>
</dbReference>
<dbReference type="GO" id="GO:0009073">
    <property type="term" value="P:aromatic amino acid family biosynthetic process"/>
    <property type="evidence" value="ECO:0007669"/>
    <property type="project" value="UniProtKB-KW"/>
</dbReference>
<comment type="pathway">
    <text evidence="6">Metabolic intermediate biosynthesis; chorismate biosynthesis; chorismate from D-erythrose 4-phosphate and phosphoenolpyruvate: step 2/7.</text>
</comment>
<keyword evidence="18" id="KW-0170">Cobalt</keyword>
<evidence type="ECO:0000313" key="21">
    <source>
        <dbReference type="EMBL" id="VAV96998.1"/>
    </source>
</evidence>
<keyword evidence="17 21" id="KW-0456">Lyase</keyword>
<evidence type="ECO:0000256" key="1">
    <source>
        <dbReference type="ARBA" id="ARBA00001393"/>
    </source>
</evidence>
<evidence type="ECO:0000256" key="18">
    <source>
        <dbReference type="ARBA" id="ARBA00023285"/>
    </source>
</evidence>
<dbReference type="Gene3D" id="1.20.1090.10">
    <property type="entry name" value="Dehydroquinate synthase-like - alpha domain"/>
    <property type="match status" value="1"/>
</dbReference>
<keyword evidence="14" id="KW-0862">Zinc</keyword>
<evidence type="ECO:0000259" key="19">
    <source>
        <dbReference type="Pfam" id="PF01761"/>
    </source>
</evidence>
<name>A0A3B0S942_9ZZZZ</name>
<evidence type="ECO:0000256" key="13">
    <source>
        <dbReference type="ARBA" id="ARBA00022741"/>
    </source>
</evidence>
<dbReference type="InterPro" id="IPR056179">
    <property type="entry name" value="DHQS_C"/>
</dbReference>
<evidence type="ECO:0000256" key="11">
    <source>
        <dbReference type="ARBA" id="ARBA00022605"/>
    </source>
</evidence>
<dbReference type="Pfam" id="PF24621">
    <property type="entry name" value="DHQS_C"/>
    <property type="match status" value="1"/>
</dbReference>
<accession>A0A3B0S942</accession>
<proteinExistence type="inferred from homology"/>
<feature type="domain" description="3-dehydroquinate synthase N-terminal" evidence="19">
    <location>
        <begin position="69"/>
        <end position="181"/>
    </location>
</feature>
<dbReference type="FunFam" id="3.40.50.1970:FF:000007">
    <property type="entry name" value="Pentafunctional AROM polypeptide"/>
    <property type="match status" value="1"/>
</dbReference>
<evidence type="ECO:0000256" key="14">
    <source>
        <dbReference type="ARBA" id="ARBA00022833"/>
    </source>
</evidence>
<evidence type="ECO:0000256" key="10">
    <source>
        <dbReference type="ARBA" id="ARBA00022490"/>
    </source>
</evidence>
<dbReference type="EC" id="4.2.3.4" evidence="8"/>
<feature type="domain" description="3-dehydroquinate synthase C-terminal" evidence="20">
    <location>
        <begin position="183"/>
        <end position="334"/>
    </location>
</feature>
<evidence type="ECO:0000256" key="17">
    <source>
        <dbReference type="ARBA" id="ARBA00023239"/>
    </source>
</evidence>
<comment type="cofactor">
    <cofactor evidence="2">
        <name>NAD(+)</name>
        <dbReference type="ChEBI" id="CHEBI:57540"/>
    </cofactor>
</comment>
<evidence type="ECO:0000256" key="3">
    <source>
        <dbReference type="ARBA" id="ARBA00001941"/>
    </source>
</evidence>
<dbReference type="GO" id="GO:0003856">
    <property type="term" value="F:3-dehydroquinate synthase activity"/>
    <property type="evidence" value="ECO:0007669"/>
    <property type="project" value="UniProtKB-EC"/>
</dbReference>
<evidence type="ECO:0000256" key="8">
    <source>
        <dbReference type="ARBA" id="ARBA00013031"/>
    </source>
</evidence>
<dbReference type="GO" id="GO:0005737">
    <property type="term" value="C:cytoplasm"/>
    <property type="evidence" value="ECO:0007669"/>
    <property type="project" value="UniProtKB-SubCell"/>
</dbReference>
<comment type="cofactor">
    <cofactor evidence="4">
        <name>Zn(2+)</name>
        <dbReference type="ChEBI" id="CHEBI:29105"/>
    </cofactor>
</comment>
<comment type="cofactor">
    <cofactor evidence="3">
        <name>Co(2+)</name>
        <dbReference type="ChEBI" id="CHEBI:48828"/>
    </cofactor>
</comment>
<organism evidence="21">
    <name type="scientific">hydrothermal vent metagenome</name>
    <dbReference type="NCBI Taxonomy" id="652676"/>
    <lineage>
        <taxon>unclassified sequences</taxon>
        <taxon>metagenomes</taxon>
        <taxon>ecological metagenomes</taxon>
    </lineage>
</organism>
<gene>
    <name evidence="21" type="ORF">MNBD_ALPHA05-1080</name>
</gene>
<dbReference type="SUPFAM" id="SSF56796">
    <property type="entry name" value="Dehydroquinate synthase-like"/>
    <property type="match status" value="1"/>
</dbReference>
<dbReference type="InterPro" id="IPR030963">
    <property type="entry name" value="DHQ_synth_fam"/>
</dbReference>
<dbReference type="InterPro" id="IPR016037">
    <property type="entry name" value="DHQ_synth_AroB"/>
</dbReference>
<dbReference type="Gene3D" id="3.40.50.1970">
    <property type="match status" value="1"/>
</dbReference>
<comment type="similarity">
    <text evidence="7">Belongs to the sugar phosphate cyclases superfamily. Dehydroquinate synthase family.</text>
</comment>
<evidence type="ECO:0000256" key="4">
    <source>
        <dbReference type="ARBA" id="ARBA00001947"/>
    </source>
</evidence>
<evidence type="ECO:0000256" key="7">
    <source>
        <dbReference type="ARBA" id="ARBA00005412"/>
    </source>
</evidence>
<comment type="subcellular location">
    <subcellularLocation>
        <location evidence="5">Cytoplasm</location>
    </subcellularLocation>
</comment>
<dbReference type="HAMAP" id="MF_00110">
    <property type="entry name" value="DHQ_synthase"/>
    <property type="match status" value="1"/>
</dbReference>
<keyword evidence="13" id="KW-0547">Nucleotide-binding</keyword>
<keyword evidence="11" id="KW-0028">Amino-acid biosynthesis</keyword>
<sequence>MVETVPVRLGARSYDIHIGPSLLENAGALLKPLLARPRIAIVTDENVFAAQADRLKDGLQKASVDFDFITLAPGEGTKSFAQLETLTGRLLDLGIERGDMIVAFGGGVVGDITGFAAAILRRGCGFAQIPTSLLAQVDSAVGGKTAINAPQGKNLIGAFHQPAIVLADTTSLDTLSQRELRAGYAEIVKYGLISDPTFFDWLEKNANQLLSSSGADERQYAVKTSCEAKAALVSADEREEGARALLNLGHTFGHAFEAAYGYDGALLHGEAIGLGMVLAFEYSAHLGHCPAAEAARVKAHIAASGLPASIGDLPGNDQVTADNITTLMLQDKKVQDGKLTLILADAIGGARIVKNASVDDVRLFLKDKITR</sequence>
<dbReference type="InterPro" id="IPR050071">
    <property type="entry name" value="Dehydroquinate_synthase"/>
</dbReference>
<dbReference type="AlphaFoldDB" id="A0A3B0S942"/>
<dbReference type="Pfam" id="PF01761">
    <property type="entry name" value="DHQ_synthase"/>
    <property type="match status" value="1"/>
</dbReference>
<dbReference type="PIRSF" id="PIRSF001455">
    <property type="entry name" value="DHQ_synth"/>
    <property type="match status" value="1"/>
</dbReference>
<comment type="catalytic activity">
    <reaction evidence="1">
        <text>7-phospho-2-dehydro-3-deoxy-D-arabino-heptonate = 3-dehydroquinate + phosphate</text>
        <dbReference type="Rhea" id="RHEA:21968"/>
        <dbReference type="ChEBI" id="CHEBI:32364"/>
        <dbReference type="ChEBI" id="CHEBI:43474"/>
        <dbReference type="ChEBI" id="CHEBI:58394"/>
        <dbReference type="EC" id="4.2.3.4"/>
    </reaction>
</comment>
<dbReference type="GO" id="GO:0008652">
    <property type="term" value="P:amino acid biosynthetic process"/>
    <property type="evidence" value="ECO:0007669"/>
    <property type="project" value="UniProtKB-KW"/>
</dbReference>
<protein>
    <recommendedName>
        <fullName evidence="9">3-dehydroquinate synthase</fullName>
        <ecNumber evidence="8">4.2.3.4</ecNumber>
    </recommendedName>
</protein>
<keyword evidence="12" id="KW-0479">Metal-binding</keyword>
<dbReference type="PANTHER" id="PTHR43622:SF7">
    <property type="entry name" value="3-DEHYDROQUINATE SYNTHASE, CHLOROPLASTIC"/>
    <property type="match status" value="1"/>
</dbReference>
<evidence type="ECO:0000256" key="15">
    <source>
        <dbReference type="ARBA" id="ARBA00023027"/>
    </source>
</evidence>
<evidence type="ECO:0000256" key="5">
    <source>
        <dbReference type="ARBA" id="ARBA00004496"/>
    </source>
</evidence>
<dbReference type="GO" id="GO:0000166">
    <property type="term" value="F:nucleotide binding"/>
    <property type="evidence" value="ECO:0007669"/>
    <property type="project" value="UniProtKB-KW"/>
</dbReference>
<dbReference type="PANTHER" id="PTHR43622">
    <property type="entry name" value="3-DEHYDROQUINATE SYNTHASE"/>
    <property type="match status" value="1"/>
</dbReference>
<evidence type="ECO:0000256" key="12">
    <source>
        <dbReference type="ARBA" id="ARBA00022723"/>
    </source>
</evidence>
<reference evidence="21" key="1">
    <citation type="submission" date="2018-06" db="EMBL/GenBank/DDBJ databases">
        <authorList>
            <person name="Zhirakovskaya E."/>
        </authorList>
    </citation>
    <scope>NUCLEOTIDE SEQUENCE</scope>
</reference>
<keyword evidence="15" id="KW-0520">NAD</keyword>
<evidence type="ECO:0000256" key="9">
    <source>
        <dbReference type="ARBA" id="ARBA00017684"/>
    </source>
</evidence>
<dbReference type="CDD" id="cd08195">
    <property type="entry name" value="DHQS"/>
    <property type="match status" value="1"/>
</dbReference>
<keyword evidence="16" id="KW-0057">Aromatic amino acid biosynthesis</keyword>
<evidence type="ECO:0000256" key="2">
    <source>
        <dbReference type="ARBA" id="ARBA00001911"/>
    </source>
</evidence>
<evidence type="ECO:0000259" key="20">
    <source>
        <dbReference type="Pfam" id="PF24621"/>
    </source>
</evidence>
<dbReference type="NCBIfam" id="TIGR01357">
    <property type="entry name" value="aroB"/>
    <property type="match status" value="1"/>
</dbReference>
<evidence type="ECO:0000256" key="6">
    <source>
        <dbReference type="ARBA" id="ARBA00004661"/>
    </source>
</evidence>
<keyword evidence="10" id="KW-0963">Cytoplasm</keyword>
<dbReference type="EMBL" id="UOEH01000216">
    <property type="protein sequence ID" value="VAV96998.1"/>
    <property type="molecule type" value="Genomic_DNA"/>
</dbReference>
<evidence type="ECO:0000256" key="16">
    <source>
        <dbReference type="ARBA" id="ARBA00023141"/>
    </source>
</evidence>
<dbReference type="GO" id="GO:0046872">
    <property type="term" value="F:metal ion binding"/>
    <property type="evidence" value="ECO:0007669"/>
    <property type="project" value="UniProtKB-KW"/>
</dbReference>